<name>A0A562E0F9_9GAMM</name>
<organism evidence="1 2">
    <name type="scientific">Pseudoxanthomonas taiwanensis J19</name>
    <dbReference type="NCBI Taxonomy" id="935569"/>
    <lineage>
        <taxon>Bacteria</taxon>
        <taxon>Pseudomonadati</taxon>
        <taxon>Pseudomonadota</taxon>
        <taxon>Gammaproteobacteria</taxon>
        <taxon>Lysobacterales</taxon>
        <taxon>Lysobacteraceae</taxon>
        <taxon>Pseudoxanthomonas</taxon>
    </lineage>
</organism>
<evidence type="ECO:0000313" key="2">
    <source>
        <dbReference type="Proteomes" id="UP000321583"/>
    </source>
</evidence>
<dbReference type="AlphaFoldDB" id="A0A562E0F9"/>
<reference evidence="1 2" key="1">
    <citation type="submission" date="2019-07" db="EMBL/GenBank/DDBJ databases">
        <title>Genome sequencing of lignin-degrading bacterial isolates.</title>
        <authorList>
            <person name="Gladden J."/>
        </authorList>
    </citation>
    <scope>NUCLEOTIDE SEQUENCE [LARGE SCALE GENOMIC DNA]</scope>
    <source>
        <strain evidence="1 2">J19</strain>
    </source>
</reference>
<comment type="caution">
    <text evidence="1">The sequence shown here is derived from an EMBL/GenBank/DDBJ whole genome shotgun (WGS) entry which is preliminary data.</text>
</comment>
<proteinExistence type="predicted"/>
<gene>
    <name evidence="1" type="ORF">L613_001800000160</name>
</gene>
<protein>
    <submittedName>
        <fullName evidence="1">SapC protein</fullName>
    </submittedName>
</protein>
<dbReference type="EMBL" id="VLJS01000045">
    <property type="protein sequence ID" value="TWH15283.1"/>
    <property type="molecule type" value="Genomic_DNA"/>
</dbReference>
<dbReference type="InterPro" id="IPR010836">
    <property type="entry name" value="SapC"/>
</dbReference>
<keyword evidence="2" id="KW-1185">Reference proteome</keyword>
<dbReference type="Pfam" id="PF07277">
    <property type="entry name" value="SapC"/>
    <property type="match status" value="1"/>
</dbReference>
<dbReference type="Proteomes" id="UP000321583">
    <property type="component" value="Unassembled WGS sequence"/>
</dbReference>
<accession>A0A562E0F9</accession>
<evidence type="ECO:0000313" key="1">
    <source>
        <dbReference type="EMBL" id="TWH15283.1"/>
    </source>
</evidence>
<sequence length="228" mass="25513">MDEGQEGEWRVTSCWTNEAHRDLRVALGHGPQFGDAVGAVPAFPTEFAELLRDYPILLKRNADDSGWEAFALLGFDRDENLLLQDGCWEAAYLPGYVAKGPFLIGFQPRVEHGREILEPVVHVDLDHPRVGAPDGVPVFLPQGGQSPYLEYVIRVLRGIHDGVQAAWRMYAEFDRLGLIQPVELELQFDATTSGRLTGFHAIDRARLATLPTQRWRRCTAAAGWRAPI</sequence>